<gene>
    <name evidence="2" type="ORF">F6R98_11635</name>
</gene>
<organism evidence="2 3">
    <name type="scientific">Candidatus Methylospira mobilis</name>
    <dbReference type="NCBI Taxonomy" id="1808979"/>
    <lineage>
        <taxon>Bacteria</taxon>
        <taxon>Pseudomonadati</taxon>
        <taxon>Pseudomonadota</taxon>
        <taxon>Gammaproteobacteria</taxon>
        <taxon>Methylococcales</taxon>
        <taxon>Methylococcaceae</taxon>
        <taxon>Candidatus Methylospira</taxon>
    </lineage>
</organism>
<dbReference type="OrthoDB" id="6989177at2"/>
<protein>
    <recommendedName>
        <fullName evidence="4">ABC-type transport auxiliary lipoprotein component domain-containing protein</fullName>
    </recommendedName>
</protein>
<reference evidence="2 3" key="1">
    <citation type="submission" date="2019-09" db="EMBL/GenBank/DDBJ databases">
        <title>Ecophysiology of the spiral-shaped methanotroph Methylospira mobilis as revealed by the complete genome sequence.</title>
        <authorList>
            <person name="Oshkin I.Y."/>
            <person name="Dedysh S.N."/>
            <person name="Miroshnikov K."/>
            <person name="Danilova O.V."/>
            <person name="Hakobyan A."/>
            <person name="Liesack W."/>
        </authorList>
    </citation>
    <scope>NUCLEOTIDE SEQUENCE [LARGE SCALE GENOMIC DNA]</scope>
    <source>
        <strain evidence="2 3">Shm1</strain>
    </source>
</reference>
<dbReference type="EMBL" id="CP044205">
    <property type="protein sequence ID" value="QFY43189.1"/>
    <property type="molecule type" value="Genomic_DNA"/>
</dbReference>
<feature type="chain" id="PRO_5024961816" description="ABC-type transport auxiliary lipoprotein component domain-containing protein" evidence="1">
    <location>
        <begin position="26"/>
        <end position="220"/>
    </location>
</feature>
<evidence type="ECO:0000256" key="1">
    <source>
        <dbReference type="SAM" id="SignalP"/>
    </source>
</evidence>
<keyword evidence="1" id="KW-0732">Signal</keyword>
<proteinExistence type="predicted"/>
<feature type="signal peptide" evidence="1">
    <location>
        <begin position="1"/>
        <end position="25"/>
    </location>
</feature>
<dbReference type="AlphaFoldDB" id="A0A5Q0BHZ9"/>
<dbReference type="RefSeq" id="WP_153249170.1">
    <property type="nucleotide sequence ID" value="NZ_CP044205.1"/>
</dbReference>
<evidence type="ECO:0008006" key="4">
    <source>
        <dbReference type="Google" id="ProtNLM"/>
    </source>
</evidence>
<sequence>MVNRLLLFRLFIILALLHLEGCATTALPDAGLIKRYDYGYTTPKLTFALHSHLIVVDLRPEIISGHKAPGYVGEAFNVFGAPIDVTNADGCQAMHTTHTTERCLPFHESVYNAILRPGGGISDSYRLFVIINQWKTGIRNGLALNYDLAAIVEDKDRNVVAKTHIMGSDESIDTSGIGAIHFRNHNQAAEEMSKIVSGALARKLEILLGGDIAQALRNHE</sequence>
<keyword evidence="3" id="KW-1185">Reference proteome</keyword>
<dbReference type="Proteomes" id="UP000325755">
    <property type="component" value="Chromosome"/>
</dbReference>
<name>A0A5Q0BHZ9_9GAMM</name>
<accession>A0A5Q0BHZ9</accession>
<evidence type="ECO:0000313" key="2">
    <source>
        <dbReference type="EMBL" id="QFY43189.1"/>
    </source>
</evidence>
<dbReference type="KEGG" id="mmob:F6R98_11635"/>
<dbReference type="InParanoid" id="A0A5Q0BHZ9"/>
<evidence type="ECO:0000313" key="3">
    <source>
        <dbReference type="Proteomes" id="UP000325755"/>
    </source>
</evidence>